<feature type="transmembrane region" description="Helical" evidence="6">
    <location>
        <begin position="164"/>
        <end position="183"/>
    </location>
</feature>
<evidence type="ECO:0000313" key="11">
    <source>
        <dbReference type="Proteomes" id="UP000623509"/>
    </source>
</evidence>
<dbReference type="InterPro" id="IPR051258">
    <property type="entry name" value="Diverse_Substrate_Transporter"/>
</dbReference>
<dbReference type="AlphaFoldDB" id="A0A272ENJ0"/>
<evidence type="ECO:0000256" key="2">
    <source>
        <dbReference type="ARBA" id="ARBA00022475"/>
    </source>
</evidence>
<accession>A0A272ENJ0</accession>
<dbReference type="InterPro" id="IPR000620">
    <property type="entry name" value="EamA_dom"/>
</dbReference>
<dbReference type="PANTHER" id="PTHR42920">
    <property type="entry name" value="OS03G0707200 PROTEIN-RELATED"/>
    <property type="match status" value="1"/>
</dbReference>
<evidence type="ECO:0000313" key="9">
    <source>
        <dbReference type="EMBL" id="PAS91669.1"/>
    </source>
</evidence>
<evidence type="ECO:0000256" key="6">
    <source>
        <dbReference type="SAM" id="Phobius"/>
    </source>
</evidence>
<feature type="transmembrane region" description="Helical" evidence="6">
    <location>
        <begin position="12"/>
        <end position="32"/>
    </location>
</feature>
<gene>
    <name evidence="8" type="ORF">BGI27_00895</name>
    <name evidence="9" type="ORF">CGU29_15200</name>
</gene>
<feature type="transmembrane region" description="Helical" evidence="6">
    <location>
        <begin position="260"/>
        <end position="277"/>
    </location>
</feature>
<dbReference type="InterPro" id="IPR037185">
    <property type="entry name" value="EmrE-like"/>
</dbReference>
<dbReference type="EMBL" id="MDUX01000002">
    <property type="protein sequence ID" value="KAF7600700.1"/>
    <property type="molecule type" value="Genomic_DNA"/>
</dbReference>
<keyword evidence="4 6" id="KW-1133">Transmembrane helix</keyword>
<dbReference type="PANTHER" id="PTHR42920:SF11">
    <property type="entry name" value="INNER MEMBRANE PROTEIN YTFF"/>
    <property type="match status" value="1"/>
</dbReference>
<dbReference type="RefSeq" id="WP_095523048.1">
    <property type="nucleotide sequence ID" value="NZ_MDUX01000002.1"/>
</dbReference>
<feature type="domain" description="EamA" evidence="7">
    <location>
        <begin position="165"/>
        <end position="299"/>
    </location>
</feature>
<feature type="transmembrane region" description="Helical" evidence="6">
    <location>
        <begin position="283"/>
        <end position="300"/>
    </location>
</feature>
<keyword evidence="2" id="KW-1003">Cell membrane</keyword>
<keyword evidence="5 6" id="KW-0472">Membrane</keyword>
<keyword evidence="11" id="KW-1185">Reference proteome</keyword>
<evidence type="ECO:0000313" key="8">
    <source>
        <dbReference type="EMBL" id="KAF7600700.1"/>
    </source>
</evidence>
<evidence type="ECO:0000256" key="4">
    <source>
        <dbReference type="ARBA" id="ARBA00022989"/>
    </source>
</evidence>
<sequence>MSSSPAAAGQKADWAGIAMLTLPPLFWAGNFIVGRAMRDTVPPLALSFDRWVIAFCCLSPFAWRAMLRDLPRYREFFWRLLGLAATGVAAFNVLVYFGLQSTSAANGMMLNSFIPLLIAGIGALFYRQRLTPAQIAGFIVSFFGVTLIVSHGDPRTLASQGLSQGDALVFIATVCWAFYTLWLRQIPAEIDRLGLMLAQIVIALVLLAPLLAWEMASGRHVVWGTNSLLAIAYVGVFPSVLAFVLYGAGVMRVGAARAGLFIHLLPVFGTLLSVTLLREPLHGYQLFGMGAILAGVAWANRPAGR</sequence>
<evidence type="ECO:0000256" key="5">
    <source>
        <dbReference type="ARBA" id="ARBA00023136"/>
    </source>
</evidence>
<evidence type="ECO:0000256" key="1">
    <source>
        <dbReference type="ARBA" id="ARBA00004651"/>
    </source>
</evidence>
<evidence type="ECO:0000313" key="10">
    <source>
        <dbReference type="Proteomes" id="UP000216107"/>
    </source>
</evidence>
<feature type="transmembrane region" description="Helical" evidence="6">
    <location>
        <begin position="133"/>
        <end position="152"/>
    </location>
</feature>
<feature type="domain" description="EamA" evidence="7">
    <location>
        <begin position="15"/>
        <end position="149"/>
    </location>
</feature>
<comment type="subcellular location">
    <subcellularLocation>
        <location evidence="1">Cell membrane</location>
        <topology evidence="1">Multi-pass membrane protein</topology>
    </subcellularLocation>
</comment>
<feature type="transmembrane region" description="Helical" evidence="6">
    <location>
        <begin position="76"/>
        <end position="99"/>
    </location>
</feature>
<name>A0A272ENJ0_9RHOO</name>
<dbReference type="Proteomes" id="UP000216107">
    <property type="component" value="Unassembled WGS sequence"/>
</dbReference>
<dbReference type="Pfam" id="PF00892">
    <property type="entry name" value="EamA"/>
    <property type="match status" value="2"/>
</dbReference>
<dbReference type="Proteomes" id="UP000623509">
    <property type="component" value="Unassembled WGS sequence"/>
</dbReference>
<comment type="caution">
    <text evidence="9">The sequence shown here is derived from an EMBL/GenBank/DDBJ whole genome shotgun (WGS) entry which is preliminary data.</text>
</comment>
<proteinExistence type="predicted"/>
<protein>
    <submittedName>
        <fullName evidence="9">EamA family transporter</fullName>
    </submittedName>
    <submittedName>
        <fullName evidence="8">EamA/RhaT family transporter</fullName>
    </submittedName>
</protein>
<evidence type="ECO:0000259" key="7">
    <source>
        <dbReference type="Pfam" id="PF00892"/>
    </source>
</evidence>
<evidence type="ECO:0000256" key="3">
    <source>
        <dbReference type="ARBA" id="ARBA00022692"/>
    </source>
</evidence>
<dbReference type="SUPFAM" id="SSF103481">
    <property type="entry name" value="Multidrug resistance efflux transporter EmrE"/>
    <property type="match status" value="2"/>
</dbReference>
<dbReference type="OrthoDB" id="4167046at2"/>
<keyword evidence="3 6" id="KW-0812">Transmembrane</keyword>
<dbReference type="GO" id="GO:0005886">
    <property type="term" value="C:plasma membrane"/>
    <property type="evidence" value="ECO:0007669"/>
    <property type="project" value="UniProtKB-SubCell"/>
</dbReference>
<feature type="transmembrane region" description="Helical" evidence="6">
    <location>
        <begin position="105"/>
        <end position="126"/>
    </location>
</feature>
<reference evidence="8 11" key="1">
    <citation type="submission" date="2016-08" db="EMBL/GenBank/DDBJ databases">
        <title>Candidatus Dactylopiibacterium carminicum genome sequence.</title>
        <authorList>
            <person name="Ramirez-Puebla S.T."/>
            <person name="Ormeno-Orrillo E."/>
            <person name="Vera-Ponce De Leon A."/>
            <person name="Luis L."/>
            <person name="Sanchez-Flores A."/>
            <person name="Monica R."/>
            <person name="Martinez-Romero E."/>
        </authorList>
    </citation>
    <scope>NUCLEOTIDE SEQUENCE [LARGE SCALE GENOMIC DNA]</scope>
    <source>
        <strain evidence="8">END1</strain>
    </source>
</reference>
<dbReference type="EMBL" id="NMRN01000067">
    <property type="protein sequence ID" value="PAS91669.1"/>
    <property type="molecule type" value="Genomic_DNA"/>
</dbReference>
<reference evidence="9 10" key="2">
    <citation type="submission" date="2017-07" db="EMBL/GenBank/DDBJ databases">
        <title>Candidatus Dactylopiibacterium carminicum, a nitrogen-fixing symbiont of the cochineal insect Dactylopius coccus and Dactylopius opuntiae (Hemiptera: Coccoidea: Dactylopiidae).</title>
        <authorList>
            <person name="Vera A."/>
        </authorList>
    </citation>
    <scope>NUCLEOTIDE SEQUENCE [LARGE SCALE GENOMIC DNA]</scope>
    <source>
        <strain evidence="9 10">NFDCM</strain>
    </source>
</reference>
<feature type="transmembrane region" description="Helical" evidence="6">
    <location>
        <begin position="228"/>
        <end position="248"/>
    </location>
</feature>
<feature type="transmembrane region" description="Helical" evidence="6">
    <location>
        <begin position="195"/>
        <end position="216"/>
    </location>
</feature>
<organism evidence="9 10">
    <name type="scientific">Candidatus Dactylopiibacterium carminicum</name>
    <dbReference type="NCBI Taxonomy" id="857335"/>
    <lineage>
        <taxon>Bacteria</taxon>
        <taxon>Pseudomonadati</taxon>
        <taxon>Pseudomonadota</taxon>
        <taxon>Betaproteobacteria</taxon>
        <taxon>Rhodocyclales</taxon>
        <taxon>Rhodocyclaceae</taxon>
        <taxon>Candidatus Dactylopiibacterium</taxon>
    </lineage>
</organism>